<dbReference type="EC" id="4.4.1.22" evidence="6"/>
<dbReference type="Pfam" id="PF04828">
    <property type="entry name" value="GFA"/>
    <property type="match status" value="1"/>
</dbReference>
<comment type="caution">
    <text evidence="6">The sequence shown here is derived from an EMBL/GenBank/DDBJ whole genome shotgun (WGS) entry which is preliminary data.</text>
</comment>
<dbReference type="InterPro" id="IPR006913">
    <property type="entry name" value="CENP-V/GFA"/>
</dbReference>
<sequence>MQLTGQCLCGAVHFTVEDALEYAGYCHCTRCRKRSGSAFNTFGGIRVDKLQITQGAAEVLRQDESDEGYDALCARCHSPLFALVRNREYVHVRLGSLMDNPSRQPDHHIYVAWKAPWYQITDNLPQFAELPSD</sequence>
<evidence type="ECO:0000256" key="3">
    <source>
        <dbReference type="ARBA" id="ARBA00022833"/>
    </source>
</evidence>
<dbReference type="PANTHER" id="PTHR33337">
    <property type="entry name" value="GFA DOMAIN-CONTAINING PROTEIN"/>
    <property type="match status" value="1"/>
</dbReference>
<dbReference type="PANTHER" id="PTHR33337:SF40">
    <property type="entry name" value="CENP-V_GFA DOMAIN-CONTAINING PROTEIN-RELATED"/>
    <property type="match status" value="1"/>
</dbReference>
<dbReference type="Gene3D" id="3.90.1590.10">
    <property type="entry name" value="glutathione-dependent formaldehyde- activating enzyme (gfa)"/>
    <property type="match status" value="1"/>
</dbReference>
<dbReference type="GO" id="GO:0046872">
    <property type="term" value="F:metal ion binding"/>
    <property type="evidence" value="ECO:0007669"/>
    <property type="project" value="UniProtKB-KW"/>
</dbReference>
<evidence type="ECO:0000259" key="5">
    <source>
        <dbReference type="PROSITE" id="PS51891"/>
    </source>
</evidence>
<evidence type="ECO:0000313" key="6">
    <source>
        <dbReference type="EMBL" id="KPC54602.1"/>
    </source>
</evidence>
<evidence type="ECO:0000256" key="1">
    <source>
        <dbReference type="ARBA" id="ARBA00005495"/>
    </source>
</evidence>
<evidence type="ECO:0000256" key="4">
    <source>
        <dbReference type="ARBA" id="ARBA00023239"/>
    </source>
</evidence>
<dbReference type="Proteomes" id="UP000037939">
    <property type="component" value="Unassembled WGS sequence"/>
</dbReference>
<dbReference type="GO" id="GO:0051907">
    <property type="term" value="F:S-(hydroxymethyl)glutathione synthase activity"/>
    <property type="evidence" value="ECO:0007669"/>
    <property type="project" value="UniProtKB-EC"/>
</dbReference>
<keyword evidence="4 6" id="KW-0456">Lyase</keyword>
<dbReference type="PROSITE" id="PS51891">
    <property type="entry name" value="CENP_V_GFA"/>
    <property type="match status" value="1"/>
</dbReference>
<dbReference type="RefSeq" id="WP_053936387.1">
    <property type="nucleotide sequence ID" value="NZ_LAQT01000002.1"/>
</dbReference>
<gene>
    <name evidence="6" type="ORF">WG78_03485</name>
</gene>
<keyword evidence="7" id="KW-1185">Reference proteome</keyword>
<accession>A0A0N0GQA5</accession>
<dbReference type="OrthoDB" id="327703at2"/>
<feature type="domain" description="CENP-V/GFA" evidence="5">
    <location>
        <begin position="3"/>
        <end position="119"/>
    </location>
</feature>
<keyword evidence="2" id="KW-0479">Metal-binding</keyword>
<organism evidence="6 7">
    <name type="scientific">Amantichitinum ursilacus</name>
    <dbReference type="NCBI Taxonomy" id="857265"/>
    <lineage>
        <taxon>Bacteria</taxon>
        <taxon>Pseudomonadati</taxon>
        <taxon>Pseudomonadota</taxon>
        <taxon>Betaproteobacteria</taxon>
        <taxon>Neisseriales</taxon>
        <taxon>Chitinibacteraceae</taxon>
        <taxon>Amantichitinum</taxon>
    </lineage>
</organism>
<reference evidence="6 7" key="1">
    <citation type="submission" date="2015-07" db="EMBL/GenBank/DDBJ databases">
        <title>Draft genome sequence of the Amantichitinum ursilacus IGB-41, a new chitin-degrading bacterium.</title>
        <authorList>
            <person name="Kirstahler P."/>
            <person name="Guenther M."/>
            <person name="Grumaz C."/>
            <person name="Rupp S."/>
            <person name="Zibek S."/>
            <person name="Sohn K."/>
        </authorList>
    </citation>
    <scope>NUCLEOTIDE SEQUENCE [LARGE SCALE GENOMIC DNA]</scope>
    <source>
        <strain evidence="6 7">IGB-41</strain>
    </source>
</reference>
<dbReference type="InterPro" id="IPR011057">
    <property type="entry name" value="Mss4-like_sf"/>
</dbReference>
<dbReference type="SUPFAM" id="SSF51316">
    <property type="entry name" value="Mss4-like"/>
    <property type="match status" value="1"/>
</dbReference>
<dbReference type="AlphaFoldDB" id="A0A0N0GQA5"/>
<keyword evidence="3" id="KW-0862">Zinc</keyword>
<comment type="similarity">
    <text evidence="1">Belongs to the Gfa family.</text>
</comment>
<proteinExistence type="inferred from homology"/>
<dbReference type="STRING" id="857265.WG78_03485"/>
<dbReference type="EMBL" id="LAQT01000002">
    <property type="protein sequence ID" value="KPC54602.1"/>
    <property type="molecule type" value="Genomic_DNA"/>
</dbReference>
<name>A0A0N0GQA5_9NEIS</name>
<evidence type="ECO:0000256" key="2">
    <source>
        <dbReference type="ARBA" id="ARBA00022723"/>
    </source>
</evidence>
<evidence type="ECO:0000313" key="7">
    <source>
        <dbReference type="Proteomes" id="UP000037939"/>
    </source>
</evidence>
<protein>
    <submittedName>
        <fullName evidence="6">Putative glutathione-dependent formaldehyde-activating enzyme</fullName>
        <ecNumber evidence="6">4.4.1.22</ecNumber>
    </submittedName>
</protein>